<dbReference type="AlphaFoldDB" id="A0A292Q7R8"/>
<feature type="compositionally biased region" description="Basic and acidic residues" evidence="1">
    <location>
        <begin position="459"/>
        <end position="475"/>
    </location>
</feature>
<dbReference type="EMBL" id="LN890956">
    <property type="protein sequence ID" value="CUS14750.1"/>
    <property type="molecule type" value="Genomic_DNA"/>
</dbReference>
<proteinExistence type="predicted"/>
<name>A0A292Q7R8_9PEZI</name>
<organism evidence="3 4">
    <name type="scientific">Tuber aestivum</name>
    <name type="common">summer truffle</name>
    <dbReference type="NCBI Taxonomy" id="59557"/>
    <lineage>
        <taxon>Eukaryota</taxon>
        <taxon>Fungi</taxon>
        <taxon>Dikarya</taxon>
        <taxon>Ascomycota</taxon>
        <taxon>Pezizomycotina</taxon>
        <taxon>Pezizomycetes</taxon>
        <taxon>Pezizales</taxon>
        <taxon>Tuberaceae</taxon>
        <taxon>Tuber</taxon>
    </lineage>
</organism>
<dbReference type="Proteomes" id="UP001412239">
    <property type="component" value="Unassembled WGS sequence"/>
</dbReference>
<feature type="region of interest" description="Disordered" evidence="1">
    <location>
        <begin position="207"/>
        <end position="339"/>
    </location>
</feature>
<dbReference type="InterPro" id="IPR013860">
    <property type="entry name" value="AreA_GATA"/>
</dbReference>
<evidence type="ECO:0000259" key="2">
    <source>
        <dbReference type="Pfam" id="PF08550"/>
    </source>
</evidence>
<feature type="compositionally biased region" description="Basic residues" evidence="1">
    <location>
        <begin position="265"/>
        <end position="278"/>
    </location>
</feature>
<accession>A0A292Q7R8</accession>
<sequence length="481" mass="52020">MKPIGGIVTNKKSIPDNFRQVETFTTEYLSKLWKIYTVNRDVLDKGRRLENLFWRIWGSERIQRTFSGKTVSKIFLMIIEGERPFEKTGFRIPPLPIPTPPQPPDPESTPRPSLEIECPPTPPPSPIPPVTSVVGFQFGSSYLSKIPLEMAITTSLHQAFPPRPLSPPPPPQTSSSTAERLADSALLRNNFPGPSRFATPSSAGTIAGASAVGSKPSSLVSSENESVSSNEGGRGKNPTVKGRKARIERPVRGRRKVGVSTRVTVTRKSRPAGPRRKSSSSSNTAVNTAFSSPSQTLAGDIARSLPNDSVRQQHKALSTDGGESESDATGKKGDTADSDWIVDPDFRTKYLERKRKEKLVALTSVASVVPLVTKAVPTIAVAESQATASTKVSRGKGKGVVLVDQVVPLKGLPEEAEDLQATRVLVANARDEDIDELPTTLVRRKSELTLMFEAEAKKSGEKTGKGSLGKERAIIEGEMTQ</sequence>
<feature type="domain" description="Nitrogen regulatory protein areA GATA-like" evidence="2">
    <location>
        <begin position="32"/>
        <end position="58"/>
    </location>
</feature>
<evidence type="ECO:0000256" key="1">
    <source>
        <dbReference type="SAM" id="MobiDB-lite"/>
    </source>
</evidence>
<feature type="compositionally biased region" description="Pro residues" evidence="1">
    <location>
        <begin position="161"/>
        <end position="172"/>
    </location>
</feature>
<feature type="compositionally biased region" description="Low complexity" evidence="1">
    <location>
        <begin position="279"/>
        <end position="292"/>
    </location>
</feature>
<evidence type="ECO:0000313" key="4">
    <source>
        <dbReference type="Proteomes" id="UP001412239"/>
    </source>
</evidence>
<evidence type="ECO:0000313" key="3">
    <source>
        <dbReference type="EMBL" id="CUS14750.1"/>
    </source>
</evidence>
<keyword evidence="4" id="KW-1185">Reference proteome</keyword>
<protein>
    <recommendedName>
        <fullName evidence="2">Nitrogen regulatory protein areA GATA-like domain-containing protein</fullName>
    </recommendedName>
</protein>
<feature type="region of interest" description="Disordered" evidence="1">
    <location>
        <begin position="93"/>
        <end position="127"/>
    </location>
</feature>
<feature type="compositionally biased region" description="Low complexity" evidence="1">
    <location>
        <begin position="217"/>
        <end position="231"/>
    </location>
</feature>
<feature type="compositionally biased region" description="Pro residues" evidence="1">
    <location>
        <begin position="93"/>
        <end position="109"/>
    </location>
</feature>
<feature type="region of interest" description="Disordered" evidence="1">
    <location>
        <begin position="159"/>
        <end position="179"/>
    </location>
</feature>
<dbReference type="Pfam" id="PF08550">
    <property type="entry name" value="GATA_AreA"/>
    <property type="match status" value="1"/>
</dbReference>
<feature type="region of interest" description="Disordered" evidence="1">
    <location>
        <begin position="459"/>
        <end position="481"/>
    </location>
</feature>
<reference evidence="3" key="1">
    <citation type="submission" date="2015-10" db="EMBL/GenBank/DDBJ databases">
        <authorList>
            <person name="Regsiter A."/>
            <person name="william w."/>
        </authorList>
    </citation>
    <scope>NUCLEOTIDE SEQUENCE</scope>
    <source>
        <strain evidence="3">Montdore</strain>
    </source>
</reference>
<gene>
    <name evidence="3" type="ORF">GSTUAT00001275001</name>
</gene>